<gene>
    <name evidence="2" type="ORF">HNP46_000218</name>
</gene>
<dbReference type="NCBIfam" id="NF038220">
    <property type="entry name" value="IcmT_TraK"/>
    <property type="match status" value="1"/>
</dbReference>
<dbReference type="EMBL" id="JACHLI010000001">
    <property type="protein sequence ID" value="MBB4861407.1"/>
    <property type="molecule type" value="Genomic_DNA"/>
</dbReference>
<keyword evidence="1" id="KW-0812">Transmembrane</keyword>
<sequence>MILHYITRNPRLGPIDAQIVYPILLFLIWPRMWTLVLFFFSIIFLWYLNSKGIRIPMLARIVRSKMIGRKRQIRPPYRQEWRL</sequence>
<name>A0A7W7KEJ4_PSENT</name>
<dbReference type="RefSeq" id="WP_184585674.1">
    <property type="nucleotide sequence ID" value="NZ_JACHLI010000001.1"/>
</dbReference>
<reference evidence="2 3" key="1">
    <citation type="submission" date="2020-08" db="EMBL/GenBank/DDBJ databases">
        <title>Functional genomics of gut bacteria from endangered species of beetles.</title>
        <authorList>
            <person name="Carlos-Shanley C."/>
        </authorList>
    </citation>
    <scope>NUCLEOTIDE SEQUENCE [LARGE SCALE GENOMIC DNA]</scope>
    <source>
        <strain evidence="2 3">S00179</strain>
    </source>
</reference>
<protein>
    <recommendedName>
        <fullName evidence="4">Intracellular multiplication protein IcmT</fullName>
    </recommendedName>
</protein>
<feature type="transmembrane region" description="Helical" evidence="1">
    <location>
        <begin position="20"/>
        <end position="48"/>
    </location>
</feature>
<organism evidence="2 3">
    <name type="scientific">Pseudomonas nitroreducens</name>
    <dbReference type="NCBI Taxonomy" id="46680"/>
    <lineage>
        <taxon>Bacteria</taxon>
        <taxon>Pseudomonadati</taxon>
        <taxon>Pseudomonadota</taxon>
        <taxon>Gammaproteobacteria</taxon>
        <taxon>Pseudomonadales</taxon>
        <taxon>Pseudomonadaceae</taxon>
        <taxon>Pseudomonas</taxon>
    </lineage>
</organism>
<evidence type="ECO:0000313" key="3">
    <source>
        <dbReference type="Proteomes" id="UP000566995"/>
    </source>
</evidence>
<evidence type="ECO:0000313" key="2">
    <source>
        <dbReference type="EMBL" id="MBB4861407.1"/>
    </source>
</evidence>
<proteinExistence type="predicted"/>
<comment type="caution">
    <text evidence="2">The sequence shown here is derived from an EMBL/GenBank/DDBJ whole genome shotgun (WGS) entry which is preliminary data.</text>
</comment>
<dbReference type="InterPro" id="IPR047756">
    <property type="entry name" value="IcmT-like"/>
</dbReference>
<keyword evidence="1" id="KW-1133">Transmembrane helix</keyword>
<evidence type="ECO:0008006" key="4">
    <source>
        <dbReference type="Google" id="ProtNLM"/>
    </source>
</evidence>
<evidence type="ECO:0000256" key="1">
    <source>
        <dbReference type="SAM" id="Phobius"/>
    </source>
</evidence>
<keyword evidence="1" id="KW-0472">Membrane</keyword>
<dbReference type="AlphaFoldDB" id="A0A7W7KEJ4"/>
<dbReference type="Proteomes" id="UP000566995">
    <property type="component" value="Unassembled WGS sequence"/>
</dbReference>
<accession>A0A7W7KEJ4</accession>